<dbReference type="SUPFAM" id="SSF51905">
    <property type="entry name" value="FAD/NAD(P)-binding domain"/>
    <property type="match status" value="1"/>
</dbReference>
<keyword evidence="3" id="KW-0274">FAD</keyword>
<keyword evidence="4" id="KW-0560">Oxidoreductase</keyword>
<feature type="domain" description="FAD/NAD(P)-binding" evidence="6">
    <location>
        <begin position="7"/>
        <end position="301"/>
    </location>
</feature>
<dbReference type="EMBL" id="JAJOMB010000001">
    <property type="protein sequence ID" value="MCD5309625.1"/>
    <property type="molecule type" value="Genomic_DNA"/>
</dbReference>
<feature type="region of interest" description="Disordered" evidence="5">
    <location>
        <begin position="38"/>
        <end position="57"/>
    </location>
</feature>
<dbReference type="InterPro" id="IPR036188">
    <property type="entry name" value="FAD/NAD-bd_sf"/>
</dbReference>
<name>A0A9X1SSH6_9ACTN</name>
<dbReference type="PANTHER" id="PTHR43557">
    <property type="entry name" value="APOPTOSIS-INDUCING FACTOR 1"/>
    <property type="match status" value="1"/>
</dbReference>
<dbReference type="PANTHER" id="PTHR43557:SF2">
    <property type="entry name" value="RIESKE DOMAIN-CONTAINING PROTEIN-RELATED"/>
    <property type="match status" value="1"/>
</dbReference>
<evidence type="ECO:0000256" key="4">
    <source>
        <dbReference type="ARBA" id="ARBA00023002"/>
    </source>
</evidence>
<dbReference type="InterPro" id="IPR050446">
    <property type="entry name" value="FAD-oxidoreductase/Apoptosis"/>
</dbReference>
<dbReference type="PRINTS" id="PR00411">
    <property type="entry name" value="PNDRDTASEI"/>
</dbReference>
<evidence type="ECO:0000256" key="1">
    <source>
        <dbReference type="ARBA" id="ARBA00001974"/>
    </source>
</evidence>
<feature type="compositionally biased region" description="Basic and acidic residues" evidence="5">
    <location>
        <begin position="48"/>
        <end position="57"/>
    </location>
</feature>
<dbReference type="RefSeq" id="WP_231438548.1">
    <property type="nucleotide sequence ID" value="NZ_JAJOMB010000001.1"/>
</dbReference>
<evidence type="ECO:0000256" key="2">
    <source>
        <dbReference type="ARBA" id="ARBA00022630"/>
    </source>
</evidence>
<dbReference type="AlphaFoldDB" id="A0A9X1SSH6"/>
<evidence type="ECO:0000313" key="7">
    <source>
        <dbReference type="EMBL" id="MCD5309625.1"/>
    </source>
</evidence>
<evidence type="ECO:0000256" key="5">
    <source>
        <dbReference type="SAM" id="MobiDB-lite"/>
    </source>
</evidence>
<comment type="cofactor">
    <cofactor evidence="1">
        <name>FAD</name>
        <dbReference type="ChEBI" id="CHEBI:57692"/>
    </cofactor>
</comment>
<gene>
    <name evidence="7" type="ORF">LR394_01865</name>
</gene>
<dbReference type="PRINTS" id="PR00368">
    <property type="entry name" value="FADPNR"/>
</dbReference>
<dbReference type="GO" id="GO:0016651">
    <property type="term" value="F:oxidoreductase activity, acting on NAD(P)H"/>
    <property type="evidence" value="ECO:0007669"/>
    <property type="project" value="TreeGrafter"/>
</dbReference>
<dbReference type="Proteomes" id="UP001138997">
    <property type="component" value="Unassembled WGS sequence"/>
</dbReference>
<protein>
    <submittedName>
        <fullName evidence="7">NAD(P)/FAD-dependent oxidoreductase</fullName>
    </submittedName>
</protein>
<accession>A0A9X1SSH6</accession>
<evidence type="ECO:0000256" key="3">
    <source>
        <dbReference type="ARBA" id="ARBA00022827"/>
    </source>
</evidence>
<dbReference type="Pfam" id="PF07992">
    <property type="entry name" value="Pyr_redox_2"/>
    <property type="match status" value="1"/>
</dbReference>
<keyword evidence="2" id="KW-0285">Flavoprotein</keyword>
<evidence type="ECO:0000313" key="8">
    <source>
        <dbReference type="Proteomes" id="UP001138997"/>
    </source>
</evidence>
<organism evidence="7 8">
    <name type="scientific">Kineosporia babensis</name>
    <dbReference type="NCBI Taxonomy" id="499548"/>
    <lineage>
        <taxon>Bacteria</taxon>
        <taxon>Bacillati</taxon>
        <taxon>Actinomycetota</taxon>
        <taxon>Actinomycetes</taxon>
        <taxon>Kineosporiales</taxon>
        <taxon>Kineosporiaceae</taxon>
        <taxon>Kineosporia</taxon>
    </lineage>
</organism>
<proteinExistence type="predicted"/>
<sequence>MTDEVVDLLVIGGGPAGLSAVRAYREAGGKGRAVLVSADPDAPYDRPPLSKDFLRGDQPEDEMGLLDDGELSRLEVTWASDRVTSVDTGRKHVGTRDGSGYTYRHCVFATGSNPADLPVPGGDDSALLRLRTLEDGRRLKAAVAGAKTVAVIGSGFIGCEAASSLRRLGLDVVQVTNEFSPQENRLGAEAGARIAGWLAEDGVRLVTGATVTALDRDENGVSIRLDGQDDVRADVVLLAVGVRPATELAAEAGLAVHEGRIVVDAHMRTSAEGVLAAGDVVYALNNAAARQLSVEHWFDAETMGRIAGQTAAGVEDATWSDPPGFWSQIGDRWLKYAAWGDGYVEALYEEGEGDAFTVWYQDGDGTCVGVLTYLADENYDKAFRLLS</sequence>
<evidence type="ECO:0000259" key="6">
    <source>
        <dbReference type="Pfam" id="PF07992"/>
    </source>
</evidence>
<comment type="caution">
    <text evidence="7">The sequence shown here is derived from an EMBL/GenBank/DDBJ whole genome shotgun (WGS) entry which is preliminary data.</text>
</comment>
<reference evidence="7" key="1">
    <citation type="submission" date="2021-11" db="EMBL/GenBank/DDBJ databases">
        <title>Streptomyces corallinus and Kineosporia corallina sp. nov., two new coral-derived marine actinobacteria.</title>
        <authorList>
            <person name="Buangrab K."/>
            <person name="Sutthacheep M."/>
            <person name="Yeemin T."/>
            <person name="Harunari E."/>
            <person name="Igarashi Y."/>
            <person name="Sripreechasak P."/>
            <person name="Kanchanasin P."/>
            <person name="Tanasupawat S."/>
            <person name="Phongsopitanun W."/>
        </authorList>
    </citation>
    <scope>NUCLEOTIDE SEQUENCE</scope>
    <source>
        <strain evidence="7">JCM 31032</strain>
    </source>
</reference>
<dbReference type="GO" id="GO:0005737">
    <property type="term" value="C:cytoplasm"/>
    <property type="evidence" value="ECO:0007669"/>
    <property type="project" value="TreeGrafter"/>
</dbReference>
<keyword evidence="8" id="KW-1185">Reference proteome</keyword>
<dbReference type="Gene3D" id="3.50.50.60">
    <property type="entry name" value="FAD/NAD(P)-binding domain"/>
    <property type="match status" value="2"/>
</dbReference>
<dbReference type="InterPro" id="IPR023753">
    <property type="entry name" value="FAD/NAD-binding_dom"/>
</dbReference>